<dbReference type="Pfam" id="PF06206">
    <property type="entry name" value="CpeT"/>
    <property type="match status" value="1"/>
</dbReference>
<gene>
    <name evidence="2" type="ORF">H6G06_17150</name>
</gene>
<evidence type="ECO:0000313" key="2">
    <source>
        <dbReference type="EMBL" id="MBD2295160.1"/>
    </source>
</evidence>
<protein>
    <submittedName>
        <fullName evidence="2">Chromophore lyase CpcT/CpeT</fullName>
    </submittedName>
</protein>
<dbReference type="AlphaFoldDB" id="A0A927A325"/>
<accession>A0A927A325</accession>
<evidence type="ECO:0000256" key="1">
    <source>
        <dbReference type="SAM" id="SignalP"/>
    </source>
</evidence>
<dbReference type="EMBL" id="JACJQU010000010">
    <property type="protein sequence ID" value="MBD2295160.1"/>
    <property type="molecule type" value="Genomic_DNA"/>
</dbReference>
<reference evidence="3" key="1">
    <citation type="journal article" date="2020" name="ISME J.">
        <title>Comparative genomics reveals insights into cyanobacterial evolution and habitat adaptation.</title>
        <authorList>
            <person name="Chen M.Y."/>
            <person name="Teng W.K."/>
            <person name="Zhao L."/>
            <person name="Hu C.X."/>
            <person name="Zhou Y.K."/>
            <person name="Han B.P."/>
            <person name="Song L.R."/>
            <person name="Shu W.S."/>
        </authorList>
    </citation>
    <scope>NUCLEOTIDE SEQUENCE [LARGE SCALE GENOMIC DNA]</scope>
    <source>
        <strain evidence="3">FACHB-251</strain>
    </source>
</reference>
<dbReference type="Gene3D" id="2.40.128.590">
    <property type="entry name" value="CpcT/CpeT domain"/>
    <property type="match status" value="1"/>
</dbReference>
<name>A0A927A325_9NOST</name>
<comment type="caution">
    <text evidence="2">The sequence shown here is derived from an EMBL/GenBank/DDBJ whole genome shotgun (WGS) entry which is preliminary data.</text>
</comment>
<dbReference type="InterPro" id="IPR038672">
    <property type="entry name" value="CpcT/CpeT_sf"/>
</dbReference>
<proteinExistence type="predicted"/>
<feature type="chain" id="PRO_5037002511" evidence="1">
    <location>
        <begin position="25"/>
        <end position="242"/>
    </location>
</feature>
<organism evidence="2 3">
    <name type="scientific">Anabaena sphaerica FACHB-251</name>
    <dbReference type="NCBI Taxonomy" id="2692883"/>
    <lineage>
        <taxon>Bacteria</taxon>
        <taxon>Bacillati</taxon>
        <taxon>Cyanobacteriota</taxon>
        <taxon>Cyanophyceae</taxon>
        <taxon>Nostocales</taxon>
        <taxon>Nostocaceae</taxon>
        <taxon>Anabaena</taxon>
    </lineage>
</organism>
<dbReference type="RefSeq" id="WP_190562258.1">
    <property type="nucleotide sequence ID" value="NZ_JACJQU010000010.1"/>
</dbReference>
<dbReference type="CDD" id="cd16338">
    <property type="entry name" value="CpcT"/>
    <property type="match status" value="1"/>
</dbReference>
<keyword evidence="3" id="KW-1185">Reference proteome</keyword>
<keyword evidence="1" id="KW-0732">Signal</keyword>
<feature type="signal peptide" evidence="1">
    <location>
        <begin position="1"/>
        <end position="24"/>
    </location>
</feature>
<dbReference type="GO" id="GO:0016829">
    <property type="term" value="F:lyase activity"/>
    <property type="evidence" value="ECO:0007669"/>
    <property type="project" value="UniProtKB-KW"/>
</dbReference>
<dbReference type="Proteomes" id="UP000662185">
    <property type="component" value="Unassembled WGS sequence"/>
</dbReference>
<keyword evidence="2" id="KW-0456">Lyase</keyword>
<sequence>MKKVRAYYLTVLLTMLALPDRAVAVAPPISQQVQQVAQWFTGLFDNTKQVDSNPATPAITMSNCSVELTDNRLFANAQNIYLEQKSDAFERIRFYSFSEGTSGVNLSIRSFVDNTPLRSLCNQPKQQRIIDTSNIGNLSCDLSLIWDNNRYIGNNSPNGCVISFGGKVVSSVVFFENGVDSLDQIFSANDVLLVSTPIEFRRTTSIPEPSFILGIIALGVWGSASLVSKQANYKYFLSTNKK</sequence>
<evidence type="ECO:0000313" key="3">
    <source>
        <dbReference type="Proteomes" id="UP000662185"/>
    </source>
</evidence>
<dbReference type="InterPro" id="IPR010404">
    <property type="entry name" value="CpcT/CpeT"/>
</dbReference>